<gene>
    <name evidence="8" type="primary">preA</name>
    <name evidence="8" type="ORF">GpartN1_CHLp028</name>
</gene>
<dbReference type="InterPro" id="IPR033749">
    <property type="entry name" value="Polyprenyl_synt_CS"/>
</dbReference>
<keyword evidence="3 7" id="KW-0808">Transferase</keyword>
<protein>
    <submittedName>
        <fullName evidence="8">Prenyl transferase</fullName>
    </submittedName>
</protein>
<dbReference type="Proteomes" id="UP001061958">
    <property type="component" value="Chloroplast Pltd"/>
</dbReference>
<proteinExistence type="inferred from homology"/>
<dbReference type="PANTHER" id="PTHR12001:SF69">
    <property type="entry name" value="ALL TRANS-POLYPRENYL-DIPHOSPHATE SYNTHASE PDSS1"/>
    <property type="match status" value="1"/>
</dbReference>
<dbReference type="PANTHER" id="PTHR12001">
    <property type="entry name" value="GERANYLGERANYL PYROPHOSPHATE SYNTHASE"/>
    <property type="match status" value="1"/>
</dbReference>
<sequence length="322" mass="36086">MIETFQLIEQELNLLEINLKKLVKSKHAILDVAAEHLFNAGGKRLRPAIVFLVAKATKKEKSIKFFHRRLAEITEIIHTASLVHDDVVDECSVRRGIQTVHTSFNVPIAVLAGDFLFGQSSWYLANLNDLEVVKIISKVITDFAEGEIRQGISKFNLYLSIDEYIEKSFLKTASLIASSCKGSVILTENNYYIANNLYNYGKYLGLAFQIVDDILDLISNPEVIGKPIGSDLKNGNLTAPILFSLSNINLVSLLYKLKKKEPINLNNLNLEIINQSGGIEKAVDLASEYIYTSVRCLNCLQDSEYKKSLITLCNSVITKIRQ</sequence>
<dbReference type="GO" id="GO:0004659">
    <property type="term" value="F:prenyltransferase activity"/>
    <property type="evidence" value="ECO:0007669"/>
    <property type="project" value="InterPro"/>
</dbReference>
<dbReference type="AlphaFoldDB" id="A0A9C7C0Y8"/>
<dbReference type="GO" id="GO:1901663">
    <property type="term" value="P:quinone biosynthetic process"/>
    <property type="evidence" value="ECO:0007669"/>
    <property type="project" value="UniProtKB-ARBA"/>
</dbReference>
<dbReference type="EMBL" id="AP025529">
    <property type="protein sequence ID" value="BDE17534.1"/>
    <property type="molecule type" value="Genomic_DNA"/>
</dbReference>
<dbReference type="InterPro" id="IPR000092">
    <property type="entry name" value="Polyprenyl_synt"/>
</dbReference>
<dbReference type="InterPro" id="IPR008949">
    <property type="entry name" value="Isoprenoid_synthase_dom_sf"/>
</dbReference>
<dbReference type="PROSITE" id="PS00723">
    <property type="entry name" value="POLYPRENYL_SYNTHASE_1"/>
    <property type="match status" value="1"/>
</dbReference>
<comment type="cofactor">
    <cofactor evidence="1">
        <name>Mg(2+)</name>
        <dbReference type="ChEBI" id="CHEBI:18420"/>
    </cofactor>
</comment>
<dbReference type="CDD" id="cd00685">
    <property type="entry name" value="Trans_IPPS_HT"/>
    <property type="match status" value="1"/>
</dbReference>
<comment type="similarity">
    <text evidence="2 7">Belongs to the FPP/GGPP synthase family.</text>
</comment>
<organism evidence="8 9">
    <name type="scientific">Galdieria partita</name>
    <dbReference type="NCBI Taxonomy" id="83374"/>
    <lineage>
        <taxon>Eukaryota</taxon>
        <taxon>Rhodophyta</taxon>
        <taxon>Bangiophyceae</taxon>
        <taxon>Galdieriales</taxon>
        <taxon>Galdieriaceae</taxon>
        <taxon>Galdieria</taxon>
    </lineage>
</organism>
<dbReference type="SUPFAM" id="SSF48576">
    <property type="entry name" value="Terpenoid synthases"/>
    <property type="match status" value="1"/>
</dbReference>
<evidence type="ECO:0000256" key="5">
    <source>
        <dbReference type="ARBA" id="ARBA00022842"/>
    </source>
</evidence>
<evidence type="ECO:0000256" key="2">
    <source>
        <dbReference type="ARBA" id="ARBA00006706"/>
    </source>
</evidence>
<keyword evidence="4" id="KW-0479">Metal-binding</keyword>
<dbReference type="Gene3D" id="1.10.600.10">
    <property type="entry name" value="Farnesyl Diphosphate Synthase"/>
    <property type="match status" value="1"/>
</dbReference>
<dbReference type="NCBIfam" id="TIGR02749">
    <property type="entry name" value="prenyl_cyano"/>
    <property type="match status" value="1"/>
</dbReference>
<evidence type="ECO:0000256" key="1">
    <source>
        <dbReference type="ARBA" id="ARBA00001946"/>
    </source>
</evidence>
<keyword evidence="5" id="KW-0460">Magnesium</keyword>
<dbReference type="GO" id="GO:0046872">
    <property type="term" value="F:metal ion binding"/>
    <property type="evidence" value="ECO:0007669"/>
    <property type="project" value="UniProtKB-KW"/>
</dbReference>
<keyword evidence="6" id="KW-0414">Isoprene biosynthesis</keyword>
<reference evidence="8" key="1">
    <citation type="journal article" date="2022" name="Proc. Natl. Acad. Sci. U.S.A.">
        <title>Life cycle and functional genomics of the unicellular red alga Galdieria for elucidating algal and plant evolution and industrial use.</title>
        <authorList>
            <person name="Hirooka S."/>
            <person name="Itabashi T."/>
            <person name="Ichinose T.M."/>
            <person name="Onuma R."/>
            <person name="Fujiwara T."/>
            <person name="Yamashita S."/>
            <person name="Jong L.W."/>
            <person name="Tomita R."/>
            <person name="Iwane A.H."/>
            <person name="Miyagishima S.Y."/>
        </authorList>
    </citation>
    <scope>NUCLEOTIDE SEQUENCE</scope>
    <source>
        <strain evidence="8">NBRC 102759</strain>
    </source>
</reference>
<evidence type="ECO:0000313" key="9">
    <source>
        <dbReference type="Proteomes" id="UP001061958"/>
    </source>
</evidence>
<evidence type="ECO:0000313" key="8">
    <source>
        <dbReference type="EMBL" id="BDE17534.1"/>
    </source>
</evidence>
<dbReference type="SFLD" id="SFLDS00005">
    <property type="entry name" value="Isoprenoid_Synthase_Type_I"/>
    <property type="match status" value="1"/>
</dbReference>
<evidence type="ECO:0000256" key="4">
    <source>
        <dbReference type="ARBA" id="ARBA00022723"/>
    </source>
</evidence>
<geneLocation type="chloroplast" evidence="8"/>
<evidence type="ECO:0000256" key="3">
    <source>
        <dbReference type="ARBA" id="ARBA00022679"/>
    </source>
</evidence>
<dbReference type="GO" id="GO:0008299">
    <property type="term" value="P:isoprenoid biosynthetic process"/>
    <property type="evidence" value="ECO:0007669"/>
    <property type="project" value="UniProtKB-KW"/>
</dbReference>
<dbReference type="OrthoDB" id="9927103at2759"/>
<dbReference type="PROSITE" id="PS00444">
    <property type="entry name" value="POLYPRENYL_SYNTHASE_2"/>
    <property type="match status" value="1"/>
</dbReference>
<dbReference type="Pfam" id="PF00348">
    <property type="entry name" value="polyprenyl_synt"/>
    <property type="match status" value="1"/>
</dbReference>
<accession>A0A9C7C0Y8</accession>
<keyword evidence="9" id="KW-1185">Reference proteome</keyword>
<evidence type="ECO:0000256" key="7">
    <source>
        <dbReference type="RuleBase" id="RU004466"/>
    </source>
</evidence>
<keyword evidence="8" id="KW-0150">Chloroplast</keyword>
<evidence type="ECO:0000256" key="6">
    <source>
        <dbReference type="ARBA" id="ARBA00023229"/>
    </source>
</evidence>
<keyword evidence="8" id="KW-0934">Plastid</keyword>
<name>A0A9C7C0Y8_9RHOD</name>